<accession>A0A5J4WUV1</accession>
<sequence>MRGLEKFLKYLKLRFVLIESKVLELIAPLLISQNSSLQVGFECLFYLWFCSFTAHDVDHDRLEEKEQVRHHERKTGQTADKREHDQHAIEIDLKESLLAITTRTLNHGKFCLQLQLRLKKYESDLQRLQSIEKLHEANETELKRRQEREQEMMEEITQTKSELIRLTDV</sequence>
<keyword evidence="1" id="KW-0175">Coiled coil</keyword>
<dbReference type="Proteomes" id="UP000324800">
    <property type="component" value="Unassembled WGS sequence"/>
</dbReference>
<name>A0A5J4WUV1_9EUKA</name>
<proteinExistence type="predicted"/>
<feature type="non-terminal residue" evidence="3">
    <location>
        <position position="169"/>
    </location>
</feature>
<evidence type="ECO:0000313" key="3">
    <source>
        <dbReference type="EMBL" id="KAA6398748.1"/>
    </source>
</evidence>
<reference evidence="3 4" key="1">
    <citation type="submission" date="2019-03" db="EMBL/GenBank/DDBJ databases">
        <title>Single cell metagenomics reveals metabolic interactions within the superorganism composed of flagellate Streblomastix strix and complex community of Bacteroidetes bacteria on its surface.</title>
        <authorList>
            <person name="Treitli S.C."/>
            <person name="Kolisko M."/>
            <person name="Husnik F."/>
            <person name="Keeling P."/>
            <person name="Hampl V."/>
        </authorList>
    </citation>
    <scope>NUCLEOTIDE SEQUENCE [LARGE SCALE GENOMIC DNA]</scope>
    <source>
        <strain evidence="3">ST1C</strain>
    </source>
</reference>
<evidence type="ECO:0000256" key="2">
    <source>
        <dbReference type="SAM" id="MobiDB-lite"/>
    </source>
</evidence>
<dbReference type="EMBL" id="SNRW01000890">
    <property type="protein sequence ID" value="KAA6398748.1"/>
    <property type="molecule type" value="Genomic_DNA"/>
</dbReference>
<organism evidence="3 4">
    <name type="scientific">Streblomastix strix</name>
    <dbReference type="NCBI Taxonomy" id="222440"/>
    <lineage>
        <taxon>Eukaryota</taxon>
        <taxon>Metamonada</taxon>
        <taxon>Preaxostyla</taxon>
        <taxon>Oxymonadida</taxon>
        <taxon>Streblomastigidae</taxon>
        <taxon>Streblomastix</taxon>
    </lineage>
</organism>
<protein>
    <submittedName>
        <fullName evidence="3">Uncharacterized protein</fullName>
    </submittedName>
</protein>
<feature type="region of interest" description="Disordered" evidence="2">
    <location>
        <begin position="65"/>
        <end position="85"/>
    </location>
</feature>
<comment type="caution">
    <text evidence="3">The sequence shown here is derived from an EMBL/GenBank/DDBJ whole genome shotgun (WGS) entry which is preliminary data.</text>
</comment>
<gene>
    <name evidence="3" type="ORF">EZS28_005721</name>
</gene>
<evidence type="ECO:0000313" key="4">
    <source>
        <dbReference type="Proteomes" id="UP000324800"/>
    </source>
</evidence>
<dbReference type="AlphaFoldDB" id="A0A5J4WUV1"/>
<feature type="coiled-coil region" evidence="1">
    <location>
        <begin position="111"/>
        <end position="162"/>
    </location>
</feature>
<evidence type="ECO:0000256" key="1">
    <source>
        <dbReference type="SAM" id="Coils"/>
    </source>
</evidence>
<dbReference type="OrthoDB" id="10263554at2759"/>